<keyword evidence="13" id="KW-0175">Coiled coil</keyword>
<keyword evidence="3" id="KW-0109">Calcium transport</keyword>
<feature type="domain" description="Ion transport" evidence="15">
    <location>
        <begin position="211"/>
        <end position="420"/>
    </location>
</feature>
<evidence type="ECO:0000256" key="12">
    <source>
        <dbReference type="ARBA" id="ARBA00023303"/>
    </source>
</evidence>
<evidence type="ECO:0000256" key="9">
    <source>
        <dbReference type="ARBA" id="ARBA00023065"/>
    </source>
</evidence>
<evidence type="ECO:0000256" key="2">
    <source>
        <dbReference type="ARBA" id="ARBA00022448"/>
    </source>
</evidence>
<evidence type="ECO:0000256" key="4">
    <source>
        <dbReference type="ARBA" id="ARBA00022673"/>
    </source>
</evidence>
<comment type="subcellular location">
    <subcellularLocation>
        <location evidence="1">Membrane</location>
        <topology evidence="1">Multi-pass membrane protein</topology>
    </subcellularLocation>
</comment>
<keyword evidence="8 14" id="KW-1133">Transmembrane helix</keyword>
<gene>
    <name evidence="16" type="ORF">BdWA1_001889</name>
</gene>
<dbReference type="RefSeq" id="XP_067803482.1">
    <property type="nucleotide sequence ID" value="XM_067946918.1"/>
</dbReference>
<name>A0AAD9PKQ5_9APIC</name>
<dbReference type="PANTHER" id="PTHR45628:SF7">
    <property type="entry name" value="VOLTAGE-DEPENDENT CALCIUM CHANNEL TYPE A SUBUNIT ALPHA-1"/>
    <property type="match status" value="1"/>
</dbReference>
<evidence type="ECO:0000256" key="3">
    <source>
        <dbReference type="ARBA" id="ARBA00022568"/>
    </source>
</evidence>
<keyword evidence="17" id="KW-1185">Reference proteome</keyword>
<evidence type="ECO:0000256" key="11">
    <source>
        <dbReference type="ARBA" id="ARBA00023180"/>
    </source>
</evidence>
<proteinExistence type="predicted"/>
<feature type="transmembrane region" description="Helical" evidence="14">
    <location>
        <begin position="204"/>
        <end position="224"/>
    </location>
</feature>
<keyword evidence="11" id="KW-0325">Glycoprotein</keyword>
<evidence type="ECO:0000313" key="17">
    <source>
        <dbReference type="Proteomes" id="UP001214638"/>
    </source>
</evidence>
<keyword evidence="6" id="KW-0106">Calcium</keyword>
<evidence type="ECO:0000256" key="13">
    <source>
        <dbReference type="SAM" id="Coils"/>
    </source>
</evidence>
<dbReference type="SUPFAM" id="SSF81324">
    <property type="entry name" value="Voltage-gated potassium channels"/>
    <property type="match status" value="1"/>
</dbReference>
<evidence type="ECO:0000256" key="10">
    <source>
        <dbReference type="ARBA" id="ARBA00023136"/>
    </source>
</evidence>
<dbReference type="Pfam" id="PF00520">
    <property type="entry name" value="Ion_trans"/>
    <property type="match status" value="1"/>
</dbReference>
<reference evidence="16" key="1">
    <citation type="journal article" date="2023" name="Nat. Microbiol.">
        <title>Babesia duncani multi-omics identifies virulence factors and drug targets.</title>
        <authorList>
            <person name="Singh P."/>
            <person name="Lonardi S."/>
            <person name="Liang Q."/>
            <person name="Vydyam P."/>
            <person name="Khabirova E."/>
            <person name="Fang T."/>
            <person name="Gihaz S."/>
            <person name="Thekkiniath J."/>
            <person name="Munshi M."/>
            <person name="Abel S."/>
            <person name="Ciampossin L."/>
            <person name="Batugedara G."/>
            <person name="Gupta M."/>
            <person name="Lu X.M."/>
            <person name="Lenz T."/>
            <person name="Chakravarty S."/>
            <person name="Cornillot E."/>
            <person name="Hu Y."/>
            <person name="Ma W."/>
            <person name="Gonzalez L.M."/>
            <person name="Sanchez S."/>
            <person name="Estrada K."/>
            <person name="Sanchez-Flores A."/>
            <person name="Montero E."/>
            <person name="Harb O.S."/>
            <person name="Le Roch K.G."/>
            <person name="Mamoun C.B."/>
        </authorList>
    </citation>
    <scope>NUCLEOTIDE SEQUENCE</scope>
    <source>
        <strain evidence="16">WA1</strain>
    </source>
</reference>
<feature type="transmembrane region" description="Helical" evidence="14">
    <location>
        <begin position="397"/>
        <end position="421"/>
    </location>
</feature>
<dbReference type="Proteomes" id="UP001214638">
    <property type="component" value="Unassembled WGS sequence"/>
</dbReference>
<sequence>MESEPPLTGDSHIIYIFKMQFKEVIKQNHEVQLKSLSDITMNESHCHSNTGHSADNWNSSTEGICNSSLESTADDRNQNGNDSNTNINRITEVSLGHIIEGPDSNSYGFYNYSHSNRYNTSKHRMLNTEAMKKRKLKNAKLRLTNNRLENMRRLHTDLLQITTQDSIVSGLQDSVVYTFVSYGVLLIYGILLGLGTLLDWLHLSFEWVVTMLVLRSIFTVLFMLDFYMQYYKQDEELETLLRKPCLYMDLALIILDFTLIVFLIVIMCRYDAILDSHGEHKTKYNQTLLLLRSLSSMSTLHLYKFASCTKPLVELTRGILLSIKSQSWTALFILVVLYSSSIFTTMHFNDIVNEEMNDFYGNIIRSMYTMFTVLTLEGWNEVSNRTAAHYPYCKIFFVIYVCFATLTVMNVVTGIILNTYFCVSEEMTGDAECTKEYGEQVAVAKLFQNAIKNKANKFQHSRERHSFFDFERNGTLTWEQPRKKFSRDIINENDSYNQTSDKIKQPLHVPRIQMIDETFTDGNIKGEQLLTNPNSQNSLEIQQRSSRQFDNIHLHPDSRRLYSRDVILSIDESISRELSDDDAFSQDDIIDMTRRQPMDIMNDPTMKTIFDAARIPLYQVYDVLNLYYMNGLNKLTAAELYRSCNRLGGKASSRHLLCFEISLTKRLDDVEQSLSKLNNELKIIATLLSKQTGVGGS</sequence>
<dbReference type="InterPro" id="IPR050599">
    <property type="entry name" value="VDCC_alpha-1_subunit"/>
</dbReference>
<evidence type="ECO:0000256" key="14">
    <source>
        <dbReference type="SAM" id="Phobius"/>
    </source>
</evidence>
<keyword evidence="7" id="KW-0851">Voltage-gated channel</keyword>
<keyword evidence="9" id="KW-0406">Ion transport</keyword>
<evidence type="ECO:0000256" key="8">
    <source>
        <dbReference type="ARBA" id="ARBA00022989"/>
    </source>
</evidence>
<evidence type="ECO:0000256" key="1">
    <source>
        <dbReference type="ARBA" id="ARBA00004141"/>
    </source>
</evidence>
<dbReference type="AlphaFoldDB" id="A0AAD9PKQ5"/>
<dbReference type="GO" id="GO:0098703">
    <property type="term" value="P:calcium ion import across plasma membrane"/>
    <property type="evidence" value="ECO:0007669"/>
    <property type="project" value="TreeGrafter"/>
</dbReference>
<accession>A0AAD9PKQ5</accession>
<dbReference type="Gene3D" id="1.10.287.70">
    <property type="match status" value="1"/>
</dbReference>
<feature type="transmembrane region" description="Helical" evidence="14">
    <location>
        <begin position="175"/>
        <end position="198"/>
    </location>
</feature>
<keyword evidence="4" id="KW-0107">Calcium channel</keyword>
<feature type="transmembrane region" description="Helical" evidence="14">
    <location>
        <begin position="327"/>
        <end position="347"/>
    </location>
</feature>
<keyword evidence="2" id="KW-0813">Transport</keyword>
<organism evidence="16 17">
    <name type="scientific">Babesia duncani</name>
    <dbReference type="NCBI Taxonomy" id="323732"/>
    <lineage>
        <taxon>Eukaryota</taxon>
        <taxon>Sar</taxon>
        <taxon>Alveolata</taxon>
        <taxon>Apicomplexa</taxon>
        <taxon>Aconoidasida</taxon>
        <taxon>Piroplasmida</taxon>
        <taxon>Babesiidae</taxon>
        <taxon>Babesia</taxon>
    </lineage>
</organism>
<evidence type="ECO:0000256" key="6">
    <source>
        <dbReference type="ARBA" id="ARBA00022837"/>
    </source>
</evidence>
<keyword evidence="12" id="KW-0407">Ion channel</keyword>
<dbReference type="GO" id="GO:0008331">
    <property type="term" value="F:high voltage-gated calcium channel activity"/>
    <property type="evidence" value="ECO:0007669"/>
    <property type="project" value="TreeGrafter"/>
</dbReference>
<comment type="caution">
    <text evidence="16">The sequence shown here is derived from an EMBL/GenBank/DDBJ whole genome shotgun (WGS) entry which is preliminary data.</text>
</comment>
<evidence type="ECO:0000256" key="5">
    <source>
        <dbReference type="ARBA" id="ARBA00022692"/>
    </source>
</evidence>
<feature type="transmembrane region" description="Helical" evidence="14">
    <location>
        <begin position="359"/>
        <end position="376"/>
    </location>
</feature>
<evidence type="ECO:0000256" key="7">
    <source>
        <dbReference type="ARBA" id="ARBA00022882"/>
    </source>
</evidence>
<dbReference type="GeneID" id="94336187"/>
<feature type="transmembrane region" description="Helical" evidence="14">
    <location>
        <begin position="245"/>
        <end position="267"/>
    </location>
</feature>
<dbReference type="EMBL" id="JALLKP010000002">
    <property type="protein sequence ID" value="KAK2196640.1"/>
    <property type="molecule type" value="Genomic_DNA"/>
</dbReference>
<feature type="coiled-coil region" evidence="13">
    <location>
        <begin position="660"/>
        <end position="687"/>
    </location>
</feature>
<keyword evidence="10 14" id="KW-0472">Membrane</keyword>
<keyword evidence="5 14" id="KW-0812">Transmembrane</keyword>
<dbReference type="InterPro" id="IPR005821">
    <property type="entry name" value="Ion_trans_dom"/>
</dbReference>
<dbReference type="KEGG" id="bdw:94336187"/>
<evidence type="ECO:0000259" key="15">
    <source>
        <dbReference type="Pfam" id="PF00520"/>
    </source>
</evidence>
<dbReference type="GO" id="GO:0005891">
    <property type="term" value="C:voltage-gated calcium channel complex"/>
    <property type="evidence" value="ECO:0007669"/>
    <property type="project" value="TreeGrafter"/>
</dbReference>
<dbReference type="PANTHER" id="PTHR45628">
    <property type="entry name" value="VOLTAGE-DEPENDENT CALCIUM CHANNEL TYPE A SUBUNIT ALPHA-1"/>
    <property type="match status" value="1"/>
</dbReference>
<evidence type="ECO:0000313" key="16">
    <source>
        <dbReference type="EMBL" id="KAK2196640.1"/>
    </source>
</evidence>
<protein>
    <submittedName>
        <fullName evidence="16">Ion transport domain</fullName>
    </submittedName>
</protein>